<dbReference type="PANTHER" id="PTHR47784">
    <property type="entry name" value="STEROL UPTAKE CONTROL PROTEIN 2"/>
    <property type="match status" value="1"/>
</dbReference>
<dbReference type="Pfam" id="PF11951">
    <property type="entry name" value="Fungal_trans_2"/>
    <property type="match status" value="1"/>
</dbReference>
<dbReference type="Pfam" id="PF00172">
    <property type="entry name" value="Zn_clus"/>
    <property type="match status" value="1"/>
</dbReference>
<dbReference type="GO" id="GO:0008270">
    <property type="term" value="F:zinc ion binding"/>
    <property type="evidence" value="ECO:0007669"/>
    <property type="project" value="InterPro"/>
</dbReference>
<evidence type="ECO:0000259" key="2">
    <source>
        <dbReference type="PROSITE" id="PS50048"/>
    </source>
</evidence>
<dbReference type="InterPro" id="IPR001138">
    <property type="entry name" value="Zn2Cys6_DnaBD"/>
</dbReference>
<evidence type="ECO:0000313" key="4">
    <source>
        <dbReference type="Proteomes" id="UP000775872"/>
    </source>
</evidence>
<keyword evidence="1" id="KW-0539">Nucleus</keyword>
<dbReference type="PROSITE" id="PS00463">
    <property type="entry name" value="ZN2_CY6_FUNGAL_1"/>
    <property type="match status" value="1"/>
</dbReference>
<dbReference type="PRINTS" id="PR00755">
    <property type="entry name" value="AFLATOXINBRP"/>
</dbReference>
<reference evidence="3" key="1">
    <citation type="submission" date="2021-10" db="EMBL/GenBank/DDBJ databases">
        <authorList>
            <person name="Piombo E."/>
        </authorList>
    </citation>
    <scope>NUCLEOTIDE SEQUENCE</scope>
</reference>
<protein>
    <recommendedName>
        <fullName evidence="2">Zn(2)-C6 fungal-type domain-containing protein</fullName>
    </recommendedName>
</protein>
<dbReference type="Proteomes" id="UP000775872">
    <property type="component" value="Unassembled WGS sequence"/>
</dbReference>
<dbReference type="SMART" id="SM00066">
    <property type="entry name" value="GAL4"/>
    <property type="match status" value="1"/>
</dbReference>
<dbReference type="EMBL" id="CABFOC020000035">
    <property type="protein sequence ID" value="CAH0048160.1"/>
    <property type="molecule type" value="Genomic_DNA"/>
</dbReference>
<dbReference type="InterPro" id="IPR036864">
    <property type="entry name" value="Zn2-C6_fun-type_DNA-bd_sf"/>
</dbReference>
<dbReference type="PANTHER" id="PTHR47784:SF5">
    <property type="entry name" value="STEROL UPTAKE CONTROL PROTEIN 2"/>
    <property type="match status" value="1"/>
</dbReference>
<evidence type="ECO:0000256" key="1">
    <source>
        <dbReference type="ARBA" id="ARBA00023242"/>
    </source>
</evidence>
<feature type="domain" description="Zn(2)-C6 fungal-type" evidence="2">
    <location>
        <begin position="42"/>
        <end position="72"/>
    </location>
</feature>
<dbReference type="CDD" id="cd00067">
    <property type="entry name" value="GAL4"/>
    <property type="match status" value="1"/>
</dbReference>
<gene>
    <name evidence="3" type="ORF">CSOL1703_00000103</name>
</gene>
<keyword evidence="4" id="KW-1185">Reference proteome</keyword>
<dbReference type="AlphaFoldDB" id="A0A9P0EHQ4"/>
<dbReference type="InterPro" id="IPR021858">
    <property type="entry name" value="Fun_TF"/>
</dbReference>
<dbReference type="OrthoDB" id="416217at2759"/>
<organism evidence="3 4">
    <name type="scientific">Clonostachys solani</name>
    <dbReference type="NCBI Taxonomy" id="160281"/>
    <lineage>
        <taxon>Eukaryota</taxon>
        <taxon>Fungi</taxon>
        <taxon>Dikarya</taxon>
        <taxon>Ascomycota</taxon>
        <taxon>Pezizomycotina</taxon>
        <taxon>Sordariomycetes</taxon>
        <taxon>Hypocreomycetidae</taxon>
        <taxon>Hypocreales</taxon>
        <taxon>Bionectriaceae</taxon>
        <taxon>Clonostachys</taxon>
    </lineage>
</organism>
<sequence>MANSGEFGVFSLLSRSTPAGPGVDNRGRAVRQRRFHAKSRQGCITCKARKVKCDERRPACLKCSKRGLTCEFDGSSTAKETSVSLGHHGQETLVTGSDRCGDDERQNLPLSSVISRRLLSRTGELGIPGFDLESLQLMYHFEHFTSETLLFDKPFWEKHIFPLALQHEYLMHAIMTISASHLLYLQPRVREHRKATALHLDSALSGFRASLSGLSLPQAQCDVVIACGFILLYYAWSVPFFNTSDEDSTTIESDGLLWFAAGIKTVIVTIYKLKPKDSMLQAYLEAEPVKSFYEWSEQTNFSYDFGQEFLDQSQAPVRHPNHACVAGCGSVNAAERLGPVFHALDATRQGEDLSMIMPAVMTYMLMWPSKALQDFQDEIKRGDHRALITMLSFYASSWTLLSGRAWWAYHRSKVMCTEILGRLNTRGPSIWDQNILNITEYFGFNKNVDGTWEIGGSNQIMWPA</sequence>
<dbReference type="PROSITE" id="PS50048">
    <property type="entry name" value="ZN2_CY6_FUNGAL_2"/>
    <property type="match status" value="1"/>
</dbReference>
<accession>A0A9P0EHQ4</accession>
<dbReference type="SUPFAM" id="SSF57701">
    <property type="entry name" value="Zn2/Cys6 DNA-binding domain"/>
    <property type="match status" value="1"/>
</dbReference>
<dbReference type="InterPro" id="IPR053157">
    <property type="entry name" value="Sterol_Uptake_Regulator"/>
</dbReference>
<name>A0A9P0EHQ4_9HYPO</name>
<dbReference type="GO" id="GO:0001228">
    <property type="term" value="F:DNA-binding transcription activator activity, RNA polymerase II-specific"/>
    <property type="evidence" value="ECO:0007669"/>
    <property type="project" value="TreeGrafter"/>
</dbReference>
<proteinExistence type="predicted"/>
<comment type="caution">
    <text evidence="3">The sequence shown here is derived from an EMBL/GenBank/DDBJ whole genome shotgun (WGS) entry which is preliminary data.</text>
</comment>
<evidence type="ECO:0000313" key="3">
    <source>
        <dbReference type="EMBL" id="CAH0048160.1"/>
    </source>
</evidence>
<dbReference type="Gene3D" id="4.10.240.10">
    <property type="entry name" value="Zn(2)-C6 fungal-type DNA-binding domain"/>
    <property type="match status" value="1"/>
</dbReference>